<name>A0ACC2MMU3_PERAE</name>
<gene>
    <name evidence="1" type="ORF">MRB53_000090</name>
</gene>
<reference evidence="1 2" key="1">
    <citation type="journal article" date="2022" name="Hortic Res">
        <title>A haplotype resolved chromosomal level avocado genome allows analysis of novel avocado genes.</title>
        <authorList>
            <person name="Nath O."/>
            <person name="Fletcher S.J."/>
            <person name="Hayward A."/>
            <person name="Shaw L.M."/>
            <person name="Masouleh A.K."/>
            <person name="Furtado A."/>
            <person name="Henry R.J."/>
            <person name="Mitter N."/>
        </authorList>
    </citation>
    <scope>NUCLEOTIDE SEQUENCE [LARGE SCALE GENOMIC DNA]</scope>
    <source>
        <strain evidence="2">cv. Hass</strain>
    </source>
</reference>
<protein>
    <submittedName>
        <fullName evidence="1">Uncharacterized protein</fullName>
    </submittedName>
</protein>
<keyword evidence="2" id="KW-1185">Reference proteome</keyword>
<evidence type="ECO:0000313" key="2">
    <source>
        <dbReference type="Proteomes" id="UP001234297"/>
    </source>
</evidence>
<comment type="caution">
    <text evidence="1">The sequence shown here is derived from an EMBL/GenBank/DDBJ whole genome shotgun (WGS) entry which is preliminary data.</text>
</comment>
<evidence type="ECO:0000313" key="1">
    <source>
        <dbReference type="EMBL" id="KAJ8647067.1"/>
    </source>
</evidence>
<proteinExistence type="predicted"/>
<dbReference type="Proteomes" id="UP001234297">
    <property type="component" value="Chromosome 1"/>
</dbReference>
<sequence length="1055" mass="114717">MFGDIVLGQDASSPSSDFRSLLEFKKGIRSDPSQRVSRSWDRSLLDSNGFPTSWFGITCDNATGSVVAIALDGLGLAGELKLSTLNPLKMLQNLTLSGNFLTGRIVPTIGAIASLQHLDLSGNHFYGPIPGRIMDLWGLGYLNLSSNNFTGGFPVGIRNLQQLRVLDLHSNSLWGDVGALLSELRNVEYVDVSCNMFNGGIHLDSQNLSSLANTVRYVNLSSNKLVGELFSDESIQLFRNLAVLDVSYNQLNGKLPLFGSLPSLRVLRVGNNQLNGSIPAELFSSSIPLGELDLSSNGFSGSVRSFNSTTLKILNLSSNALSSSLPSELGNCVTVDLSKNMLHGDLSSMQGWGDMLENIDLSSNALSGSFPDVISHFTRLTSIKIRNNSLVGVLPAVLGNLPNLTTIDLSINNLNGTIPSSFFTSLALKNLHLSGNLLTGTIPIQSSDTIESIVLPSNLHMESIDLSDNSLTGALPPGVGNMVRLKFLNLGKNWLSGQIPNEISKLGELEYLDLSSNNFKGRIPDGLSPNLKGFNVSYNNLSGPIPESLRKFPTTSFRPGNYLLILPIGMPASQPEDNGSGVDSKGGQRHTSNSSLKVAIIVGSAGAFMIIVFVLLAYYRLRLLEPHGRNGFSGQSRGRDVKLGRFSRPTLFKLQKNADPVPASLSFSADQLLPSDARSSIPSRKEYVTEITECGFPEVKETGSESIMSNVPDSSHPMTGWKSSPGSPSSSSHHFIGTRMQEQPVTLSVYSPDRLVGELFFLDNSLIFTAEELSSAPAEVLGRSCHGTSYKATLDSGHTLTVKWLRVGLVKHKKEFSKEAKRIGTIRHPNIVTVRGYYWGPREQERLILTDYIHGDSLALHLYETTPRRYSPLSFSQRLKIAVDIARCLYYLHDKGLPHGNLKPTNILLSGSDFSAKLTDYGLHRLMTPVGTAEQILNLGALGYRAPELTNGNKPLPSFKADVYSFGVILMELLTRRSAGDIISGQPDAVDLTDWVRLCANEGRGIDCFDRDIACAEEAPKAMDELLAISLRCILPVNERPNIRTVFEELCSITV</sequence>
<dbReference type="EMBL" id="CM056809">
    <property type="protein sequence ID" value="KAJ8647067.1"/>
    <property type="molecule type" value="Genomic_DNA"/>
</dbReference>
<accession>A0ACC2MMU3</accession>
<organism evidence="1 2">
    <name type="scientific">Persea americana</name>
    <name type="common">Avocado</name>
    <dbReference type="NCBI Taxonomy" id="3435"/>
    <lineage>
        <taxon>Eukaryota</taxon>
        <taxon>Viridiplantae</taxon>
        <taxon>Streptophyta</taxon>
        <taxon>Embryophyta</taxon>
        <taxon>Tracheophyta</taxon>
        <taxon>Spermatophyta</taxon>
        <taxon>Magnoliopsida</taxon>
        <taxon>Magnoliidae</taxon>
        <taxon>Laurales</taxon>
        <taxon>Lauraceae</taxon>
        <taxon>Persea</taxon>
    </lineage>
</organism>